<keyword evidence="3" id="KW-1185">Reference proteome</keyword>
<reference evidence="2 3" key="1">
    <citation type="journal article" date="2012" name="J. Bacteriol.">
        <title>Genome sequence of benzo(a)pyrene-degrading bacterium Novosphingobium pentaromativorans US6-1.</title>
        <authorList>
            <person name="Luo Y.R."/>
            <person name="Kang S.G."/>
            <person name="Kim S.J."/>
            <person name="Kim M.R."/>
            <person name="Li N."/>
            <person name="Lee J.H."/>
            <person name="Kwon K.K."/>
        </authorList>
    </citation>
    <scope>NUCLEOTIDE SEQUENCE [LARGE SCALE GENOMIC DNA]</scope>
    <source>
        <strain evidence="2 3">US6-1</strain>
    </source>
</reference>
<dbReference type="KEGG" id="npn:JI59_11185"/>
<dbReference type="EMBL" id="AGFM01000024">
    <property type="protein sequence ID" value="EHJ61339.1"/>
    <property type="molecule type" value="Genomic_DNA"/>
</dbReference>
<dbReference type="AlphaFoldDB" id="G6EBQ7"/>
<name>G6EBQ7_9SPHN</name>
<comment type="caution">
    <text evidence="2">The sequence shown here is derived from an EMBL/GenBank/DDBJ whole genome shotgun (WGS) entry which is preliminary data.</text>
</comment>
<protein>
    <submittedName>
        <fullName evidence="2">Uncharacterized protein</fullName>
    </submittedName>
</protein>
<organism evidence="2 3">
    <name type="scientific">Novosphingobium pentaromativorans US6-1</name>
    <dbReference type="NCBI Taxonomy" id="1088721"/>
    <lineage>
        <taxon>Bacteria</taxon>
        <taxon>Pseudomonadati</taxon>
        <taxon>Pseudomonadota</taxon>
        <taxon>Alphaproteobacteria</taxon>
        <taxon>Sphingomonadales</taxon>
        <taxon>Sphingomonadaceae</taxon>
        <taxon>Novosphingobium</taxon>
    </lineage>
</organism>
<accession>G6EBQ7</accession>
<proteinExistence type="predicted"/>
<evidence type="ECO:0000256" key="1">
    <source>
        <dbReference type="SAM" id="MobiDB-lite"/>
    </source>
</evidence>
<evidence type="ECO:0000313" key="3">
    <source>
        <dbReference type="Proteomes" id="UP000004030"/>
    </source>
</evidence>
<sequence length="67" mass="7608">MVIHLDEVESMGIVKSIKGLFSRSRGRRPSVDAERAVHWRKYEANPQAVSQQLADRTPVEMPVGQFD</sequence>
<dbReference type="RefSeq" id="WP_007012693.1">
    <property type="nucleotide sequence ID" value="NZ_AGFM01000024.1"/>
</dbReference>
<feature type="region of interest" description="Disordered" evidence="1">
    <location>
        <begin position="48"/>
        <end position="67"/>
    </location>
</feature>
<evidence type="ECO:0000313" key="2">
    <source>
        <dbReference type="EMBL" id="EHJ61339.1"/>
    </source>
</evidence>
<dbReference type="PATRIC" id="fig|1088721.3.peg.1756"/>
<dbReference type="Proteomes" id="UP000004030">
    <property type="component" value="Unassembled WGS sequence"/>
</dbReference>
<gene>
    <name evidence="2" type="ORF">NSU_1778</name>
</gene>